<comment type="caution">
    <text evidence="2">The sequence shown here is derived from an EMBL/GenBank/DDBJ whole genome shotgun (WGS) entry which is preliminary data.</text>
</comment>
<dbReference type="EMBL" id="VLXZ01000003">
    <property type="protein sequence ID" value="TSB47481.1"/>
    <property type="molecule type" value="Genomic_DNA"/>
</dbReference>
<protein>
    <submittedName>
        <fullName evidence="2">Uncharacterized protein</fullName>
    </submittedName>
</protein>
<feature type="transmembrane region" description="Helical" evidence="1">
    <location>
        <begin position="12"/>
        <end position="31"/>
    </location>
</feature>
<keyword evidence="3" id="KW-1185">Reference proteome</keyword>
<evidence type="ECO:0000256" key="1">
    <source>
        <dbReference type="SAM" id="Phobius"/>
    </source>
</evidence>
<feature type="transmembrane region" description="Helical" evidence="1">
    <location>
        <begin position="37"/>
        <end position="55"/>
    </location>
</feature>
<reference evidence="2 3" key="1">
    <citation type="submission" date="2019-07" db="EMBL/GenBank/DDBJ databases">
        <authorList>
            <person name="Park Y.J."/>
            <person name="Jeong S.E."/>
            <person name="Jung H.S."/>
        </authorList>
    </citation>
    <scope>NUCLEOTIDE SEQUENCE [LARGE SCALE GENOMIC DNA]</scope>
    <source>
        <strain evidence="3">P16(2019)</strain>
    </source>
</reference>
<proteinExistence type="predicted"/>
<feature type="transmembrane region" description="Helical" evidence="1">
    <location>
        <begin position="67"/>
        <end position="88"/>
    </location>
</feature>
<evidence type="ECO:0000313" key="3">
    <source>
        <dbReference type="Proteomes" id="UP000318521"/>
    </source>
</evidence>
<dbReference type="Proteomes" id="UP000318521">
    <property type="component" value="Unassembled WGS sequence"/>
</dbReference>
<dbReference type="RefSeq" id="WP_143847981.1">
    <property type="nucleotide sequence ID" value="NZ_VLXZ01000003.1"/>
</dbReference>
<keyword evidence="1" id="KW-0812">Transmembrane</keyword>
<dbReference type="AlphaFoldDB" id="A0A554A1B4"/>
<keyword evidence="1" id="KW-0472">Membrane</keyword>
<gene>
    <name evidence="2" type="ORF">FN960_07025</name>
</gene>
<organism evidence="2 3">
    <name type="scientific">Alkalicoccobacillus porphyridii</name>
    <dbReference type="NCBI Taxonomy" id="2597270"/>
    <lineage>
        <taxon>Bacteria</taxon>
        <taxon>Bacillati</taxon>
        <taxon>Bacillota</taxon>
        <taxon>Bacilli</taxon>
        <taxon>Bacillales</taxon>
        <taxon>Bacillaceae</taxon>
        <taxon>Alkalicoccobacillus</taxon>
    </lineage>
</organism>
<accession>A0A554A1B4</accession>
<feature type="transmembrane region" description="Helical" evidence="1">
    <location>
        <begin position="94"/>
        <end position="111"/>
    </location>
</feature>
<sequence length="126" mass="14352">MKKAIMTIHITVYSLLLLLVIKDFFPSLLIFDSLTTTHIALPIITFALLEAILSYTTKTKSDKEHFWINIIAMSVFILFILLCSLQGIESQSGLVSPVLFIVILYTAFETYKKYKEMKKTTTPDPT</sequence>
<keyword evidence="1" id="KW-1133">Transmembrane helix</keyword>
<name>A0A554A1B4_9BACI</name>
<evidence type="ECO:0000313" key="2">
    <source>
        <dbReference type="EMBL" id="TSB47481.1"/>
    </source>
</evidence>